<evidence type="ECO:0000256" key="2">
    <source>
        <dbReference type="ARBA" id="ARBA00022475"/>
    </source>
</evidence>
<feature type="domain" description="Major facilitator superfamily (MFS) profile" evidence="7">
    <location>
        <begin position="1"/>
        <end position="385"/>
    </location>
</feature>
<evidence type="ECO:0000256" key="4">
    <source>
        <dbReference type="ARBA" id="ARBA00022989"/>
    </source>
</evidence>
<accession>A0A480AK28</accession>
<dbReference type="GO" id="GO:0022857">
    <property type="term" value="F:transmembrane transporter activity"/>
    <property type="evidence" value="ECO:0007669"/>
    <property type="project" value="InterPro"/>
</dbReference>
<feature type="transmembrane region" description="Helical" evidence="6">
    <location>
        <begin position="37"/>
        <end position="59"/>
    </location>
</feature>
<evidence type="ECO:0000259" key="7">
    <source>
        <dbReference type="PROSITE" id="PS50850"/>
    </source>
</evidence>
<comment type="caution">
    <text evidence="8">The sequence shown here is derived from an EMBL/GenBank/DDBJ whole genome shotgun (WGS) entry which is preliminary data.</text>
</comment>
<dbReference type="InterPro" id="IPR036259">
    <property type="entry name" value="MFS_trans_sf"/>
</dbReference>
<reference evidence="9" key="1">
    <citation type="submission" date="2019-03" db="EMBL/GenBank/DDBJ databases">
        <title>Aquabacterium pictum sp.nov., the first bacteriochlorophyll a-containing freshwater bacterium in the genus Aquabacterium of the class Betaproteobacteria.</title>
        <authorList>
            <person name="Hirose S."/>
            <person name="Tank M."/>
            <person name="Hara E."/>
            <person name="Tamaki H."/>
            <person name="Takaichi S."/>
            <person name="Haruta S."/>
            <person name="Hanada S."/>
        </authorList>
    </citation>
    <scope>NUCLEOTIDE SEQUENCE [LARGE SCALE GENOMIC DNA]</scope>
    <source>
        <strain evidence="9">W35</strain>
    </source>
</reference>
<feature type="transmembrane region" description="Helical" evidence="6">
    <location>
        <begin position="268"/>
        <end position="287"/>
    </location>
</feature>
<keyword evidence="2" id="KW-1003">Cell membrane</keyword>
<name>A0A480AK28_9BURK</name>
<evidence type="ECO:0000256" key="6">
    <source>
        <dbReference type="SAM" id="Phobius"/>
    </source>
</evidence>
<evidence type="ECO:0000256" key="3">
    <source>
        <dbReference type="ARBA" id="ARBA00022692"/>
    </source>
</evidence>
<feature type="transmembrane region" description="Helical" evidence="6">
    <location>
        <begin position="156"/>
        <end position="174"/>
    </location>
</feature>
<dbReference type="Proteomes" id="UP000301751">
    <property type="component" value="Unassembled WGS sequence"/>
</dbReference>
<feature type="transmembrane region" description="Helical" evidence="6">
    <location>
        <begin position="125"/>
        <end position="144"/>
    </location>
</feature>
<feature type="transmembrane region" description="Helical" evidence="6">
    <location>
        <begin position="236"/>
        <end position="256"/>
    </location>
</feature>
<dbReference type="PANTHER" id="PTHR43124">
    <property type="entry name" value="PURINE EFFLUX PUMP PBUE"/>
    <property type="match status" value="1"/>
</dbReference>
<dbReference type="EMBL" id="BJCL01000002">
    <property type="protein sequence ID" value="GCL61891.1"/>
    <property type="molecule type" value="Genomic_DNA"/>
</dbReference>
<feature type="transmembrane region" description="Helical" evidence="6">
    <location>
        <begin position="97"/>
        <end position="118"/>
    </location>
</feature>
<dbReference type="Pfam" id="PF07690">
    <property type="entry name" value="MFS_1"/>
    <property type="match status" value="1"/>
</dbReference>
<dbReference type="Gene3D" id="1.20.1250.20">
    <property type="entry name" value="MFS general substrate transporter like domains"/>
    <property type="match status" value="2"/>
</dbReference>
<dbReference type="GO" id="GO:0005886">
    <property type="term" value="C:plasma membrane"/>
    <property type="evidence" value="ECO:0007669"/>
    <property type="project" value="UniProtKB-SubCell"/>
</dbReference>
<comment type="subcellular location">
    <subcellularLocation>
        <location evidence="1">Cell membrane</location>
        <topology evidence="1">Multi-pass membrane protein</topology>
    </subcellularLocation>
</comment>
<dbReference type="InterPro" id="IPR011701">
    <property type="entry name" value="MFS"/>
</dbReference>
<evidence type="ECO:0000256" key="1">
    <source>
        <dbReference type="ARBA" id="ARBA00004651"/>
    </source>
</evidence>
<dbReference type="InterPro" id="IPR050189">
    <property type="entry name" value="MFS_Efflux_Transporters"/>
</dbReference>
<sequence length="391" mass="39355">MLAAVAGGVAVGMNVGKVPLALPTLRTELGLSLVQAGWVSAMLTTLAVVAALGFGLAAGRIGALRMVLGGLVLSAAASLLALPVGPGGLNLLLLTRFVEGAGFLAVAVAAPALVSAAAAGADRRFALGVWSTYMPAGAGLAMALSPLLLPGTGWRGLWALTSVVLLVAAAAAWWQRRWYRPAAAGGHGPAPLATLAVLRQPLPWLLSAGFGLWAVQHFALIVWLPTMLKEQRGLSAGWVALLTCVMLLACVPGNLLGGALVQRGVARGQLLALAHSATGLLGLAFFLDGLPDGLRYAACVACSFIGGVMPAAVMSSSAALARSPQQINALQGLFMQGSQLGQFAGTPLIAALVAASGRWSSAGWVAAGAAIVGVAVGLVAWRIERGPAAAR</sequence>
<evidence type="ECO:0000313" key="8">
    <source>
        <dbReference type="EMBL" id="GCL61891.1"/>
    </source>
</evidence>
<protein>
    <recommendedName>
        <fullName evidence="7">Major facilitator superfamily (MFS) profile domain-containing protein</fullName>
    </recommendedName>
</protein>
<dbReference type="PROSITE" id="PS50850">
    <property type="entry name" value="MFS"/>
    <property type="match status" value="1"/>
</dbReference>
<dbReference type="InterPro" id="IPR020846">
    <property type="entry name" value="MFS_dom"/>
</dbReference>
<dbReference type="AlphaFoldDB" id="A0A480AK28"/>
<feature type="transmembrane region" description="Helical" evidence="6">
    <location>
        <begin position="333"/>
        <end position="355"/>
    </location>
</feature>
<proteinExistence type="predicted"/>
<keyword evidence="4 6" id="KW-1133">Transmembrane helix</keyword>
<feature type="transmembrane region" description="Helical" evidence="6">
    <location>
        <begin position="361"/>
        <end position="381"/>
    </location>
</feature>
<keyword evidence="3 6" id="KW-0812">Transmembrane</keyword>
<keyword evidence="5 6" id="KW-0472">Membrane</keyword>
<dbReference type="CDD" id="cd06174">
    <property type="entry name" value="MFS"/>
    <property type="match status" value="1"/>
</dbReference>
<feature type="transmembrane region" description="Helical" evidence="6">
    <location>
        <begin position="66"/>
        <end position="85"/>
    </location>
</feature>
<feature type="transmembrane region" description="Helical" evidence="6">
    <location>
        <begin position="293"/>
        <end position="321"/>
    </location>
</feature>
<feature type="transmembrane region" description="Helical" evidence="6">
    <location>
        <begin position="204"/>
        <end position="224"/>
    </location>
</feature>
<keyword evidence="9" id="KW-1185">Reference proteome</keyword>
<organism evidence="8 9">
    <name type="scientific">Pseudaquabacterium pictum</name>
    <dbReference type="NCBI Taxonomy" id="2315236"/>
    <lineage>
        <taxon>Bacteria</taxon>
        <taxon>Pseudomonadati</taxon>
        <taxon>Pseudomonadota</taxon>
        <taxon>Betaproteobacteria</taxon>
        <taxon>Burkholderiales</taxon>
        <taxon>Sphaerotilaceae</taxon>
        <taxon>Pseudaquabacterium</taxon>
    </lineage>
</organism>
<evidence type="ECO:0000256" key="5">
    <source>
        <dbReference type="ARBA" id="ARBA00023136"/>
    </source>
</evidence>
<evidence type="ECO:0000313" key="9">
    <source>
        <dbReference type="Proteomes" id="UP000301751"/>
    </source>
</evidence>
<dbReference type="PANTHER" id="PTHR43124:SF10">
    <property type="entry name" value="PURINE EFFLUX PUMP PBUE"/>
    <property type="match status" value="1"/>
</dbReference>
<gene>
    <name evidence="8" type="ORF">AQPW35_09720</name>
</gene>
<dbReference type="SUPFAM" id="SSF103473">
    <property type="entry name" value="MFS general substrate transporter"/>
    <property type="match status" value="1"/>
</dbReference>